<dbReference type="CDD" id="cd00009">
    <property type="entry name" value="AAA"/>
    <property type="match status" value="1"/>
</dbReference>
<dbReference type="NCBIfam" id="NF038214">
    <property type="entry name" value="IS21_help_AAA"/>
    <property type="match status" value="1"/>
</dbReference>
<evidence type="ECO:0000259" key="4">
    <source>
        <dbReference type="SMART" id="SM00382"/>
    </source>
</evidence>
<evidence type="ECO:0000256" key="1">
    <source>
        <dbReference type="ARBA" id="ARBA00008059"/>
    </source>
</evidence>
<comment type="similarity">
    <text evidence="1">Belongs to the IS21/IS1162 putative ATP-binding protein family.</text>
</comment>
<dbReference type="InterPro" id="IPR028350">
    <property type="entry name" value="DNAC/IstB-like"/>
</dbReference>
<dbReference type="SUPFAM" id="SSF52540">
    <property type="entry name" value="P-loop containing nucleoside triphosphate hydrolases"/>
    <property type="match status" value="1"/>
</dbReference>
<keyword evidence="3" id="KW-0067">ATP-binding</keyword>
<feature type="domain" description="AAA+ ATPase" evidence="4">
    <location>
        <begin position="98"/>
        <end position="236"/>
    </location>
</feature>
<name>A0A1J5Q1D9_9ZZZZ</name>
<dbReference type="PANTHER" id="PTHR30050:SF4">
    <property type="entry name" value="ATP-BINDING PROTEIN RV3427C IN INSERTION SEQUENCE-RELATED"/>
    <property type="match status" value="1"/>
</dbReference>
<sequence>MNKNATLEQLNTLRLNGMARRYEAVLALPSHQQEDAHTLIAMLCQAELEYKNHYRTERLLKNSKLRYHAVLEEMVCKPERGLTRETLLSLSDGMFITKGQNVLITGVTGTGKSHLACALGRTACLMGHKVLYLSMNKFLEAIAQARVDGSYLKWIKNIAAHAVVILDDFGLKPLSHDAKLTLLDILEDRYGNGSTIITSQLPLDKWYAFINEATIADSLLDRLTASAHQVDLLGSSWRKRK</sequence>
<evidence type="ECO:0000256" key="3">
    <source>
        <dbReference type="ARBA" id="ARBA00022840"/>
    </source>
</evidence>
<dbReference type="GO" id="GO:0005524">
    <property type="term" value="F:ATP binding"/>
    <property type="evidence" value="ECO:0007669"/>
    <property type="project" value="UniProtKB-KW"/>
</dbReference>
<dbReference type="GO" id="GO:0006260">
    <property type="term" value="P:DNA replication"/>
    <property type="evidence" value="ECO:0007669"/>
    <property type="project" value="TreeGrafter"/>
</dbReference>
<reference evidence="5" key="1">
    <citation type="submission" date="2016-10" db="EMBL/GenBank/DDBJ databases">
        <title>Sequence of Gallionella enrichment culture.</title>
        <authorList>
            <person name="Poehlein A."/>
            <person name="Muehling M."/>
            <person name="Daniel R."/>
        </authorList>
    </citation>
    <scope>NUCLEOTIDE SEQUENCE</scope>
</reference>
<evidence type="ECO:0000313" key="5">
    <source>
        <dbReference type="EMBL" id="OIQ77080.1"/>
    </source>
</evidence>
<gene>
    <name evidence="5" type="ORF">GALL_412280</name>
</gene>
<dbReference type="InterPro" id="IPR047661">
    <property type="entry name" value="IstB"/>
</dbReference>
<accession>A0A1J5Q1D9</accession>
<dbReference type="AlphaFoldDB" id="A0A1J5Q1D9"/>
<dbReference type="EMBL" id="MLJW01001700">
    <property type="protein sequence ID" value="OIQ77080.1"/>
    <property type="molecule type" value="Genomic_DNA"/>
</dbReference>
<keyword evidence="2" id="KW-0547">Nucleotide-binding</keyword>
<dbReference type="SMART" id="SM00382">
    <property type="entry name" value="AAA"/>
    <property type="match status" value="1"/>
</dbReference>
<dbReference type="PIRSF" id="PIRSF003073">
    <property type="entry name" value="DNAC_TnpB_IstB"/>
    <property type="match status" value="1"/>
</dbReference>
<dbReference type="InterPro" id="IPR027417">
    <property type="entry name" value="P-loop_NTPase"/>
</dbReference>
<dbReference type="Gene3D" id="3.40.50.300">
    <property type="entry name" value="P-loop containing nucleotide triphosphate hydrolases"/>
    <property type="match status" value="1"/>
</dbReference>
<dbReference type="Pfam" id="PF01695">
    <property type="entry name" value="IstB_IS21"/>
    <property type="match status" value="1"/>
</dbReference>
<organism evidence="5">
    <name type="scientific">mine drainage metagenome</name>
    <dbReference type="NCBI Taxonomy" id="410659"/>
    <lineage>
        <taxon>unclassified sequences</taxon>
        <taxon>metagenomes</taxon>
        <taxon>ecological metagenomes</taxon>
    </lineage>
</organism>
<evidence type="ECO:0000256" key="2">
    <source>
        <dbReference type="ARBA" id="ARBA00022741"/>
    </source>
</evidence>
<proteinExistence type="inferred from homology"/>
<protein>
    <submittedName>
        <fullName evidence="5">Transposase</fullName>
    </submittedName>
</protein>
<dbReference type="InterPro" id="IPR003593">
    <property type="entry name" value="AAA+_ATPase"/>
</dbReference>
<comment type="caution">
    <text evidence="5">The sequence shown here is derived from an EMBL/GenBank/DDBJ whole genome shotgun (WGS) entry which is preliminary data.</text>
</comment>
<dbReference type="InterPro" id="IPR002611">
    <property type="entry name" value="IstB_ATP-bd"/>
</dbReference>
<dbReference type="PANTHER" id="PTHR30050">
    <property type="entry name" value="CHROMOSOMAL REPLICATION INITIATOR PROTEIN DNAA"/>
    <property type="match status" value="1"/>
</dbReference>